<dbReference type="InterPro" id="IPR046342">
    <property type="entry name" value="CBS_dom_sf"/>
</dbReference>
<evidence type="ECO:0000313" key="3">
    <source>
        <dbReference type="Proteomes" id="UP000037432"/>
    </source>
</evidence>
<dbReference type="AlphaFoldDB" id="A0A0J8CG13"/>
<dbReference type="EMBL" id="LFNT01000002">
    <property type="protein sequence ID" value="KMS76935.1"/>
    <property type="molecule type" value="Genomic_DNA"/>
</dbReference>
<comment type="caution">
    <text evidence="2">The sequence shown here is derived from an EMBL/GenBank/DDBJ whole genome shotgun (WGS) entry which is preliminary data.</text>
</comment>
<feature type="domain" description="CBS" evidence="1">
    <location>
        <begin position="5"/>
        <end position="56"/>
    </location>
</feature>
<dbReference type="OrthoDB" id="3535009at2"/>
<organism evidence="2 3">
    <name type="scientific">Streptomyces viridochromogenes</name>
    <dbReference type="NCBI Taxonomy" id="1938"/>
    <lineage>
        <taxon>Bacteria</taxon>
        <taxon>Bacillati</taxon>
        <taxon>Actinomycetota</taxon>
        <taxon>Actinomycetes</taxon>
        <taxon>Kitasatosporales</taxon>
        <taxon>Streptomycetaceae</taxon>
        <taxon>Streptomyces</taxon>
    </lineage>
</organism>
<dbReference type="RefSeq" id="WP_048579533.1">
    <property type="nucleotide sequence ID" value="NZ_LFNT01000002.1"/>
</dbReference>
<dbReference type="PATRIC" id="fig|1938.3.peg.351"/>
<accession>A0A0J8CG13</accession>
<dbReference type="SUPFAM" id="SSF54631">
    <property type="entry name" value="CBS-domain pair"/>
    <property type="match status" value="1"/>
</dbReference>
<dbReference type="InterPro" id="IPR000644">
    <property type="entry name" value="CBS_dom"/>
</dbReference>
<evidence type="ECO:0000313" key="2">
    <source>
        <dbReference type="EMBL" id="KMS76935.1"/>
    </source>
</evidence>
<proteinExistence type="predicted"/>
<evidence type="ECO:0000259" key="1">
    <source>
        <dbReference type="Pfam" id="PF00571"/>
    </source>
</evidence>
<dbReference type="CDD" id="cd17788">
    <property type="entry name" value="CBS_pair_bac"/>
    <property type="match status" value="1"/>
</dbReference>
<dbReference type="Pfam" id="PF00571">
    <property type="entry name" value="CBS"/>
    <property type="match status" value="2"/>
</dbReference>
<dbReference type="Gene3D" id="3.10.580.10">
    <property type="entry name" value="CBS-domain"/>
    <property type="match status" value="1"/>
</dbReference>
<protein>
    <recommendedName>
        <fullName evidence="1">CBS domain-containing protein</fullName>
    </recommendedName>
</protein>
<sequence>MRARDLAEPYPAVSADDDAVMAARLFVERRLPALLVLDADQRPYAIVPGSQLLRIVVPDYALEDSAHALALHDSELERLAEKLEGLTVAQWLPRHRTLPTVVGPDTGVAQIAALMIRTHTPLVAVIESDGQQTRTVGAITAARLMEHFLTQE</sequence>
<reference evidence="2 3" key="1">
    <citation type="submission" date="2015-06" db="EMBL/GenBank/DDBJ databases">
        <authorList>
            <person name="Ju K.-S."/>
            <person name="Doroghazi J.R."/>
            <person name="Metcalf W.W."/>
        </authorList>
    </citation>
    <scope>NUCLEOTIDE SEQUENCE [LARGE SCALE GENOMIC DNA]</scope>
    <source>
        <strain evidence="2 3">NRRL 3414</strain>
    </source>
</reference>
<name>A0A0J8CG13_STRVR</name>
<feature type="domain" description="CBS" evidence="1">
    <location>
        <begin position="99"/>
        <end position="148"/>
    </location>
</feature>
<gene>
    <name evidence="2" type="ORF">ACM01_03680</name>
</gene>
<dbReference type="Proteomes" id="UP000037432">
    <property type="component" value="Unassembled WGS sequence"/>
</dbReference>